<proteinExistence type="predicted"/>
<dbReference type="EMBL" id="VIEB01000349">
    <property type="protein sequence ID" value="TQD94190.1"/>
    <property type="molecule type" value="Genomic_DNA"/>
</dbReference>
<dbReference type="Proteomes" id="UP000315295">
    <property type="component" value="Unassembled WGS sequence"/>
</dbReference>
<accession>A0A540M610</accession>
<dbReference type="AlphaFoldDB" id="A0A540M610"/>
<protein>
    <submittedName>
        <fullName evidence="1">Uncharacterized protein</fullName>
    </submittedName>
</protein>
<name>A0A540M610_MALBA</name>
<organism evidence="1 2">
    <name type="scientific">Malus baccata</name>
    <name type="common">Siberian crab apple</name>
    <name type="synonym">Pyrus baccata</name>
    <dbReference type="NCBI Taxonomy" id="106549"/>
    <lineage>
        <taxon>Eukaryota</taxon>
        <taxon>Viridiplantae</taxon>
        <taxon>Streptophyta</taxon>
        <taxon>Embryophyta</taxon>
        <taxon>Tracheophyta</taxon>
        <taxon>Spermatophyta</taxon>
        <taxon>Magnoliopsida</taxon>
        <taxon>eudicotyledons</taxon>
        <taxon>Gunneridae</taxon>
        <taxon>Pentapetalae</taxon>
        <taxon>rosids</taxon>
        <taxon>fabids</taxon>
        <taxon>Rosales</taxon>
        <taxon>Rosaceae</taxon>
        <taxon>Amygdaloideae</taxon>
        <taxon>Maleae</taxon>
        <taxon>Malus</taxon>
    </lineage>
</organism>
<evidence type="ECO:0000313" key="1">
    <source>
        <dbReference type="EMBL" id="TQD94190.1"/>
    </source>
</evidence>
<reference evidence="1 2" key="1">
    <citation type="journal article" date="2019" name="G3 (Bethesda)">
        <title>Sequencing of a Wild Apple (Malus baccata) Genome Unravels the Differences Between Cultivated and Wild Apple Species Regarding Disease Resistance and Cold Tolerance.</title>
        <authorList>
            <person name="Chen X."/>
        </authorList>
    </citation>
    <scope>NUCLEOTIDE SEQUENCE [LARGE SCALE GENOMIC DNA]</scope>
    <source>
        <strain evidence="2">cv. Shandingzi</strain>
        <tissue evidence="1">Leaves</tissue>
    </source>
</reference>
<keyword evidence="2" id="KW-1185">Reference proteome</keyword>
<gene>
    <name evidence="1" type="ORF">C1H46_020238</name>
</gene>
<sequence>MAQFLKVPDRDPFHSKTQQQQAELFDFTEQQLWLLHPTTPTTPPSPTPLIVPLESLLS</sequence>
<evidence type="ECO:0000313" key="2">
    <source>
        <dbReference type="Proteomes" id="UP000315295"/>
    </source>
</evidence>
<comment type="caution">
    <text evidence="1">The sequence shown here is derived from an EMBL/GenBank/DDBJ whole genome shotgun (WGS) entry which is preliminary data.</text>
</comment>